<proteinExistence type="predicted"/>
<keyword evidence="2" id="KW-1185">Reference proteome</keyword>
<reference evidence="1" key="1">
    <citation type="journal article" date="2021" name="Nat. Commun.">
        <title>Genetic determinants of endophytism in the Arabidopsis root mycobiome.</title>
        <authorList>
            <person name="Mesny F."/>
            <person name="Miyauchi S."/>
            <person name="Thiergart T."/>
            <person name="Pickel B."/>
            <person name="Atanasova L."/>
            <person name="Karlsson M."/>
            <person name="Huettel B."/>
            <person name="Barry K.W."/>
            <person name="Haridas S."/>
            <person name="Chen C."/>
            <person name="Bauer D."/>
            <person name="Andreopoulos W."/>
            <person name="Pangilinan J."/>
            <person name="LaButti K."/>
            <person name="Riley R."/>
            <person name="Lipzen A."/>
            <person name="Clum A."/>
            <person name="Drula E."/>
            <person name="Henrissat B."/>
            <person name="Kohler A."/>
            <person name="Grigoriev I.V."/>
            <person name="Martin F.M."/>
            <person name="Hacquard S."/>
        </authorList>
    </citation>
    <scope>NUCLEOTIDE SEQUENCE</scope>
    <source>
        <strain evidence="1">MPI-CAGE-CH-0235</strain>
    </source>
</reference>
<gene>
    <name evidence="1" type="ORF">B0I35DRAFT_431521</name>
</gene>
<dbReference type="Proteomes" id="UP000813444">
    <property type="component" value="Unassembled WGS sequence"/>
</dbReference>
<sequence>MENSYPHRWAELRVSSVRRKTQSLFKLFKDKAQKLGLKPKSPERRSLALNHDAPIGFPVHVPFPGELPYNYFNLLPEDPKPGPSEKEASSSKPAPLLRTADVDMYLHRMAQTEAYVETSARSDDWVDAKMRAGWDKLTFEQKKVIARDRLEGFRSLLYPLSKDDVAKFLLCDPKFHVATIELGDYLEARFIERLIEFGVVAKSTAR</sequence>
<protein>
    <submittedName>
        <fullName evidence="1">Uncharacterized protein</fullName>
    </submittedName>
</protein>
<dbReference type="AlphaFoldDB" id="A0A8K0SUS2"/>
<evidence type="ECO:0000313" key="2">
    <source>
        <dbReference type="Proteomes" id="UP000813444"/>
    </source>
</evidence>
<evidence type="ECO:0000313" key="1">
    <source>
        <dbReference type="EMBL" id="KAH7318198.1"/>
    </source>
</evidence>
<name>A0A8K0SUS2_9HYPO</name>
<comment type="caution">
    <text evidence="1">The sequence shown here is derived from an EMBL/GenBank/DDBJ whole genome shotgun (WGS) entry which is preliminary data.</text>
</comment>
<dbReference type="EMBL" id="JAGPNK010000007">
    <property type="protein sequence ID" value="KAH7318198.1"/>
    <property type="molecule type" value="Genomic_DNA"/>
</dbReference>
<organism evidence="1 2">
    <name type="scientific">Stachybotrys elegans</name>
    <dbReference type="NCBI Taxonomy" id="80388"/>
    <lineage>
        <taxon>Eukaryota</taxon>
        <taxon>Fungi</taxon>
        <taxon>Dikarya</taxon>
        <taxon>Ascomycota</taxon>
        <taxon>Pezizomycotina</taxon>
        <taxon>Sordariomycetes</taxon>
        <taxon>Hypocreomycetidae</taxon>
        <taxon>Hypocreales</taxon>
        <taxon>Stachybotryaceae</taxon>
        <taxon>Stachybotrys</taxon>
    </lineage>
</organism>
<accession>A0A8K0SUS2</accession>